<evidence type="ECO:0000256" key="6">
    <source>
        <dbReference type="SAM" id="Phobius"/>
    </source>
</evidence>
<dbReference type="EMBL" id="NOXS01000035">
    <property type="protein sequence ID" value="OYQ16883.1"/>
    <property type="molecule type" value="Genomic_DNA"/>
</dbReference>
<dbReference type="Proteomes" id="UP000216361">
    <property type="component" value="Unassembled WGS sequence"/>
</dbReference>
<feature type="transmembrane region" description="Helical" evidence="6">
    <location>
        <begin position="88"/>
        <end position="110"/>
    </location>
</feature>
<evidence type="ECO:0000256" key="1">
    <source>
        <dbReference type="ARBA" id="ARBA00004141"/>
    </source>
</evidence>
<comment type="subcellular location">
    <subcellularLocation>
        <location evidence="1">Membrane</location>
        <topology evidence="1">Multi-pass membrane protein</topology>
    </subcellularLocation>
</comment>
<evidence type="ECO:0000256" key="2">
    <source>
        <dbReference type="ARBA" id="ARBA00009853"/>
    </source>
</evidence>
<dbReference type="InterPro" id="IPR000620">
    <property type="entry name" value="EamA_dom"/>
</dbReference>
<evidence type="ECO:0000259" key="7">
    <source>
        <dbReference type="Pfam" id="PF00892"/>
    </source>
</evidence>
<feature type="transmembrane region" description="Helical" evidence="6">
    <location>
        <begin position="340"/>
        <end position="358"/>
    </location>
</feature>
<feature type="domain" description="EamA" evidence="7">
    <location>
        <begin position="229"/>
        <end position="357"/>
    </location>
</feature>
<dbReference type="GO" id="GO:0016020">
    <property type="term" value="C:membrane"/>
    <property type="evidence" value="ECO:0007669"/>
    <property type="project" value="UniProtKB-SubCell"/>
</dbReference>
<keyword evidence="5 6" id="KW-0472">Membrane</keyword>
<feature type="transmembrane region" description="Helical" evidence="6">
    <location>
        <begin position="116"/>
        <end position="135"/>
    </location>
</feature>
<feature type="transmembrane region" description="Helical" evidence="6">
    <location>
        <begin position="179"/>
        <end position="199"/>
    </location>
</feature>
<proteinExistence type="inferred from homology"/>
<evidence type="ECO:0000313" key="8">
    <source>
        <dbReference type="EMBL" id="OYQ16883.1"/>
    </source>
</evidence>
<gene>
    <name evidence="8" type="ORF">CHR90_18110</name>
</gene>
<keyword evidence="4 6" id="KW-1133">Transmembrane helix</keyword>
<feature type="transmembrane region" description="Helical" evidence="6">
    <location>
        <begin position="258"/>
        <end position="278"/>
    </location>
</feature>
<dbReference type="InterPro" id="IPR037185">
    <property type="entry name" value="EmrE-like"/>
</dbReference>
<dbReference type="OrthoDB" id="9812899at2"/>
<dbReference type="Pfam" id="PF00892">
    <property type="entry name" value="EamA"/>
    <property type="match status" value="2"/>
</dbReference>
<organism evidence="8 9">
    <name type="scientific">Elstera cyanobacteriorum</name>
    <dbReference type="NCBI Taxonomy" id="2022747"/>
    <lineage>
        <taxon>Bacteria</taxon>
        <taxon>Pseudomonadati</taxon>
        <taxon>Pseudomonadota</taxon>
        <taxon>Alphaproteobacteria</taxon>
        <taxon>Rhodospirillales</taxon>
        <taxon>Rhodospirillaceae</taxon>
        <taxon>Elstera</taxon>
    </lineage>
</organism>
<feature type="transmembrane region" description="Helical" evidence="6">
    <location>
        <begin position="284"/>
        <end position="303"/>
    </location>
</feature>
<evidence type="ECO:0000256" key="5">
    <source>
        <dbReference type="ARBA" id="ARBA00023136"/>
    </source>
</evidence>
<feature type="transmembrane region" description="Helical" evidence="6">
    <location>
        <begin position="315"/>
        <end position="334"/>
    </location>
</feature>
<keyword evidence="3 6" id="KW-0812">Transmembrane</keyword>
<feature type="domain" description="EamA" evidence="7">
    <location>
        <begin position="88"/>
        <end position="218"/>
    </location>
</feature>
<reference evidence="8 9" key="1">
    <citation type="submission" date="2017-07" db="EMBL/GenBank/DDBJ databases">
        <title>Elstera cyanobacteriorum sp. nov., a novel bacterium isolated from cyanobacterial aggregates in a eutrophic lake.</title>
        <authorList>
            <person name="Cai H."/>
        </authorList>
    </citation>
    <scope>NUCLEOTIDE SEQUENCE [LARGE SCALE GENOMIC DNA]</scope>
    <source>
        <strain evidence="8 9">TH019</strain>
    </source>
</reference>
<evidence type="ECO:0000256" key="3">
    <source>
        <dbReference type="ARBA" id="ARBA00022692"/>
    </source>
</evidence>
<name>A0A255XIS8_9PROT</name>
<feature type="transmembrane region" description="Helical" evidence="6">
    <location>
        <begin position="204"/>
        <end position="221"/>
    </location>
</feature>
<dbReference type="AlphaFoldDB" id="A0A255XIS8"/>
<comment type="similarity">
    <text evidence="2">Belongs to the drug/metabolite transporter (DMT) superfamily. 10 TMS drug/metabolite exporter (DME) (TC 2.A.7.3) family.</text>
</comment>
<dbReference type="PANTHER" id="PTHR22911:SF6">
    <property type="entry name" value="SOLUTE CARRIER FAMILY 35 MEMBER G1"/>
    <property type="match status" value="1"/>
</dbReference>
<keyword evidence="9" id="KW-1185">Reference proteome</keyword>
<protein>
    <recommendedName>
        <fullName evidence="7">EamA domain-containing protein</fullName>
    </recommendedName>
</protein>
<sequence length="371" mass="39658">MGVTGGEAAGQRVGVGTVAGNDQKLHSWVPLVSHQTIGDAAQDEKPSADLSAAGRFPGRPFMPLPLLLSHPYASFEAAIKRCPMPVQAAIWMMLSGLVFSSMGVLIRLVTVDLHPFQVAFVRIAVGIPLLVPLIWRQGISVLRTNQFPAYLLRTFFSISGLLGGFYATAHLPLADSVSFSFTAPLFATLGAAVFLGEVLRVRRIMALVIGFIGVLVILRPGHAPLSVEMMVALWTAAASAGSILSVKRLSTTEPSTTIVAYLSLLTTPIALIPALWVWQAPTPGQWAVMVSIGILGTAGQIFVTRAYSLADASMVLPFDYLRLPITAVLAYLIFFETPDALTFVGAGIIAGSTCFIAWREAQLARRAQVED</sequence>
<dbReference type="PANTHER" id="PTHR22911">
    <property type="entry name" value="ACYL-MALONYL CONDENSING ENZYME-RELATED"/>
    <property type="match status" value="1"/>
</dbReference>
<feature type="transmembrane region" description="Helical" evidence="6">
    <location>
        <begin position="147"/>
        <end position="167"/>
    </location>
</feature>
<comment type="caution">
    <text evidence="8">The sequence shown here is derived from an EMBL/GenBank/DDBJ whole genome shotgun (WGS) entry which is preliminary data.</text>
</comment>
<dbReference type="SUPFAM" id="SSF103481">
    <property type="entry name" value="Multidrug resistance efflux transporter EmrE"/>
    <property type="match status" value="2"/>
</dbReference>
<feature type="transmembrane region" description="Helical" evidence="6">
    <location>
        <begin position="227"/>
        <end position="246"/>
    </location>
</feature>
<accession>A0A255XIS8</accession>
<evidence type="ECO:0000256" key="4">
    <source>
        <dbReference type="ARBA" id="ARBA00022989"/>
    </source>
</evidence>
<evidence type="ECO:0000313" key="9">
    <source>
        <dbReference type="Proteomes" id="UP000216361"/>
    </source>
</evidence>